<dbReference type="PANTHER" id="PTHR46197">
    <property type="entry name" value="PROTEIN ABHD14B-LIKE"/>
    <property type="match status" value="1"/>
</dbReference>
<dbReference type="InterPro" id="IPR029058">
    <property type="entry name" value="AB_hydrolase_fold"/>
</dbReference>
<dbReference type="EMBL" id="CAJHNH020006335">
    <property type="protein sequence ID" value="CAG5133603.1"/>
    <property type="molecule type" value="Genomic_DNA"/>
</dbReference>
<evidence type="ECO:0000313" key="3">
    <source>
        <dbReference type="EMBL" id="CAG5133603.1"/>
    </source>
</evidence>
<dbReference type="PANTHER" id="PTHR46197:SF3">
    <property type="entry name" value="AB HYDROLASE-1 DOMAIN-CONTAINING PROTEIN"/>
    <property type="match status" value="1"/>
</dbReference>
<comment type="caution">
    <text evidence="3">The sequence shown here is derived from an EMBL/GenBank/DDBJ whole genome shotgun (WGS) entry which is preliminary data.</text>
</comment>
<evidence type="ECO:0000256" key="1">
    <source>
        <dbReference type="ARBA" id="ARBA00004496"/>
    </source>
</evidence>
<organism evidence="3 4">
    <name type="scientific">Candidula unifasciata</name>
    <dbReference type="NCBI Taxonomy" id="100452"/>
    <lineage>
        <taxon>Eukaryota</taxon>
        <taxon>Metazoa</taxon>
        <taxon>Spiralia</taxon>
        <taxon>Lophotrochozoa</taxon>
        <taxon>Mollusca</taxon>
        <taxon>Gastropoda</taxon>
        <taxon>Heterobranchia</taxon>
        <taxon>Euthyneura</taxon>
        <taxon>Panpulmonata</taxon>
        <taxon>Eupulmonata</taxon>
        <taxon>Stylommatophora</taxon>
        <taxon>Helicina</taxon>
        <taxon>Helicoidea</taxon>
        <taxon>Geomitridae</taxon>
        <taxon>Candidula</taxon>
    </lineage>
</organism>
<comment type="subcellular location">
    <subcellularLocation>
        <location evidence="1">Cytoplasm</location>
    </subcellularLocation>
</comment>
<reference evidence="3" key="1">
    <citation type="submission" date="2021-04" db="EMBL/GenBank/DDBJ databases">
        <authorList>
            <consortium name="Molecular Ecology Group"/>
        </authorList>
    </citation>
    <scope>NUCLEOTIDE SEQUENCE</scope>
</reference>
<sequence length="228" mass="25125">MAADNLEALPELTEEKESSLKKEAKKIDIKVGDTVVKIHVEQVVKDSKPKLDVLFLHGASFSSQNWLDIKSLEHVASWGYRAIAIDLPGGNKSPVDLSSSLKGKFLDEFIRTMEMKNIVIIAPSASGSYALPYLFNGTSLSIDSVLGFVPMAPVGTSHFREKFTTSKVQTLIVYGSKDTQRASVFLPDLELIPNHTVAKIEDAGHACYLNKPEAFHKVLFHFLKNLAP</sequence>
<keyword evidence="2" id="KW-0963">Cytoplasm</keyword>
<dbReference type="Proteomes" id="UP000678393">
    <property type="component" value="Unassembled WGS sequence"/>
</dbReference>
<keyword evidence="4" id="KW-1185">Reference proteome</keyword>
<accession>A0A8S3ZVP8</accession>
<evidence type="ECO:0000313" key="4">
    <source>
        <dbReference type="Proteomes" id="UP000678393"/>
    </source>
</evidence>
<dbReference type="Gene3D" id="3.40.50.1820">
    <property type="entry name" value="alpha/beta hydrolase"/>
    <property type="match status" value="1"/>
</dbReference>
<dbReference type="SUPFAM" id="SSF53474">
    <property type="entry name" value="alpha/beta-Hydrolases"/>
    <property type="match status" value="1"/>
</dbReference>
<name>A0A8S3ZVP8_9EUPU</name>
<dbReference type="GO" id="GO:0005737">
    <property type="term" value="C:cytoplasm"/>
    <property type="evidence" value="ECO:0007669"/>
    <property type="project" value="UniProtKB-SubCell"/>
</dbReference>
<protein>
    <recommendedName>
        <fullName evidence="5">AB hydrolase-1 domain-containing protein</fullName>
    </recommendedName>
</protein>
<evidence type="ECO:0008006" key="5">
    <source>
        <dbReference type="Google" id="ProtNLM"/>
    </source>
</evidence>
<evidence type="ECO:0000256" key="2">
    <source>
        <dbReference type="ARBA" id="ARBA00022490"/>
    </source>
</evidence>
<gene>
    <name evidence="3" type="ORF">CUNI_LOCUS19161</name>
</gene>
<dbReference type="AlphaFoldDB" id="A0A8S3ZVP8"/>
<dbReference type="OrthoDB" id="284184at2759"/>
<proteinExistence type="predicted"/>